<dbReference type="SUPFAM" id="SSF52540">
    <property type="entry name" value="P-loop containing nucleoside triphosphate hydrolases"/>
    <property type="match status" value="2"/>
</dbReference>
<dbReference type="OrthoDB" id="9759544at2"/>
<evidence type="ECO:0000256" key="7">
    <source>
        <dbReference type="ARBA" id="ARBA00022833"/>
    </source>
</evidence>
<dbReference type="PANTHER" id="PTHR30580">
    <property type="entry name" value="PRIMOSOMAL PROTEIN N"/>
    <property type="match status" value="1"/>
</dbReference>
<dbReference type="Pfam" id="PF00270">
    <property type="entry name" value="DEAD"/>
    <property type="match status" value="1"/>
</dbReference>
<evidence type="ECO:0000256" key="2">
    <source>
        <dbReference type="ARBA" id="ARBA00022705"/>
    </source>
</evidence>
<feature type="binding site" evidence="12">
    <location>
        <position position="512"/>
    </location>
    <ligand>
        <name>Zn(2+)</name>
        <dbReference type="ChEBI" id="CHEBI:29105"/>
        <label>1</label>
    </ligand>
</feature>
<gene>
    <name evidence="12" type="primary">priA</name>
    <name evidence="15" type="ORF">HMPREF9302_04300</name>
</gene>
<organism evidence="15 16">
    <name type="scientific">Prevotella amnii DNF00058</name>
    <dbReference type="NCBI Taxonomy" id="1401066"/>
    <lineage>
        <taxon>Bacteria</taxon>
        <taxon>Pseudomonadati</taxon>
        <taxon>Bacteroidota</taxon>
        <taxon>Bacteroidia</taxon>
        <taxon>Bacteroidales</taxon>
        <taxon>Prevotellaceae</taxon>
        <taxon>Prevotella</taxon>
    </lineage>
</organism>
<dbReference type="RefSeq" id="WP_036855058.1">
    <property type="nucleotide sequence ID" value="NZ_JRNU01000014.1"/>
</dbReference>
<comment type="subunit">
    <text evidence="12">Component of the replication restart primosome.</text>
</comment>
<dbReference type="FunFam" id="3.40.1440.60:FF:000001">
    <property type="entry name" value="Primosomal protein N"/>
    <property type="match status" value="1"/>
</dbReference>
<dbReference type="GO" id="GO:0008270">
    <property type="term" value="F:zinc ion binding"/>
    <property type="evidence" value="ECO:0007669"/>
    <property type="project" value="UniProtKB-UniRule"/>
</dbReference>
<dbReference type="Pfam" id="PF17764">
    <property type="entry name" value="PriA_3primeBD"/>
    <property type="match status" value="1"/>
</dbReference>
<accession>A0A096AZK5</accession>
<proteinExistence type="inferred from homology"/>
<keyword evidence="2 12" id="KW-0235">DNA replication</keyword>
<dbReference type="Pfam" id="PF00271">
    <property type="entry name" value="Helicase_C"/>
    <property type="match status" value="1"/>
</dbReference>
<dbReference type="CDD" id="cd17929">
    <property type="entry name" value="DEXHc_priA"/>
    <property type="match status" value="1"/>
</dbReference>
<dbReference type="GO" id="GO:0006302">
    <property type="term" value="P:double-strand break repair"/>
    <property type="evidence" value="ECO:0007669"/>
    <property type="project" value="InterPro"/>
</dbReference>
<dbReference type="InterPro" id="IPR005259">
    <property type="entry name" value="PriA"/>
</dbReference>
<feature type="binding site" evidence="12">
    <location>
        <position position="515"/>
    </location>
    <ligand>
        <name>Zn(2+)</name>
        <dbReference type="ChEBI" id="CHEBI:29105"/>
        <label>1</label>
    </ligand>
</feature>
<feature type="binding site" evidence="12">
    <location>
        <position position="502"/>
    </location>
    <ligand>
        <name>Zn(2+)</name>
        <dbReference type="ChEBI" id="CHEBI:29105"/>
        <label>2</label>
    </ligand>
</feature>
<dbReference type="GO" id="GO:0003677">
    <property type="term" value="F:DNA binding"/>
    <property type="evidence" value="ECO:0007669"/>
    <property type="project" value="UniProtKB-UniRule"/>
</dbReference>
<keyword evidence="16" id="KW-1185">Reference proteome</keyword>
<evidence type="ECO:0000256" key="4">
    <source>
        <dbReference type="ARBA" id="ARBA00022741"/>
    </source>
</evidence>
<dbReference type="EMBL" id="JRNU01000014">
    <property type="protein sequence ID" value="KGF52245.1"/>
    <property type="molecule type" value="Genomic_DNA"/>
</dbReference>
<dbReference type="Gene3D" id="3.40.50.300">
    <property type="entry name" value="P-loop containing nucleotide triphosphate hydrolases"/>
    <property type="match status" value="2"/>
</dbReference>
<evidence type="ECO:0000256" key="1">
    <source>
        <dbReference type="ARBA" id="ARBA00022515"/>
    </source>
</evidence>
<evidence type="ECO:0000256" key="11">
    <source>
        <dbReference type="ARBA" id="ARBA00048988"/>
    </source>
</evidence>
<dbReference type="SMART" id="SM00487">
    <property type="entry name" value="DEXDc"/>
    <property type="match status" value="1"/>
</dbReference>
<keyword evidence="3 12" id="KW-0479">Metal-binding</keyword>
<feature type="binding site" evidence="12">
    <location>
        <position position="499"/>
    </location>
    <ligand>
        <name>Zn(2+)</name>
        <dbReference type="ChEBI" id="CHEBI:29105"/>
        <label>2</label>
    </ligand>
</feature>
<evidence type="ECO:0000313" key="15">
    <source>
        <dbReference type="EMBL" id="KGF52245.1"/>
    </source>
</evidence>
<comment type="catalytic activity">
    <reaction evidence="11 12">
        <text>ATP + H2O = ADP + phosphate + H(+)</text>
        <dbReference type="Rhea" id="RHEA:13065"/>
        <dbReference type="ChEBI" id="CHEBI:15377"/>
        <dbReference type="ChEBI" id="CHEBI:15378"/>
        <dbReference type="ChEBI" id="CHEBI:30616"/>
        <dbReference type="ChEBI" id="CHEBI:43474"/>
        <dbReference type="ChEBI" id="CHEBI:456216"/>
        <dbReference type="EC" id="5.6.2.4"/>
    </reaction>
</comment>
<feature type="binding site" evidence="12">
    <location>
        <position position="472"/>
    </location>
    <ligand>
        <name>Zn(2+)</name>
        <dbReference type="ChEBI" id="CHEBI:29105"/>
        <label>1</label>
    </ligand>
</feature>
<keyword evidence="5 12" id="KW-0378">Hydrolase</keyword>
<dbReference type="InterPro" id="IPR040498">
    <property type="entry name" value="PriA_CRR"/>
</dbReference>
<keyword evidence="7 12" id="KW-0862">Zinc</keyword>
<evidence type="ECO:0000256" key="3">
    <source>
        <dbReference type="ARBA" id="ARBA00022723"/>
    </source>
</evidence>
<reference evidence="15 16" key="1">
    <citation type="submission" date="2014-07" db="EMBL/GenBank/DDBJ databases">
        <authorList>
            <person name="McCorrison J."/>
            <person name="Sanka R."/>
            <person name="Torralba M."/>
            <person name="Gillis M."/>
            <person name="Haft D.H."/>
            <person name="Methe B."/>
            <person name="Sutton G."/>
            <person name="Nelson K.E."/>
        </authorList>
    </citation>
    <scope>NUCLEOTIDE SEQUENCE [LARGE SCALE GENOMIC DNA]</scope>
    <source>
        <strain evidence="15 16">DNF00058</strain>
    </source>
</reference>
<evidence type="ECO:0000259" key="14">
    <source>
        <dbReference type="PROSITE" id="PS51194"/>
    </source>
</evidence>
<protein>
    <recommendedName>
        <fullName evidence="12">Replication restart protein PriA</fullName>
    </recommendedName>
    <alternativeName>
        <fullName evidence="12">ATP-dependent DNA helicase PriA</fullName>
        <ecNumber evidence="12">5.6.2.4</ecNumber>
    </alternativeName>
    <alternativeName>
        <fullName evidence="12">DNA 3'-5' helicase PriA</fullName>
    </alternativeName>
</protein>
<dbReference type="InterPro" id="IPR042115">
    <property type="entry name" value="PriA_3primeBD_sf"/>
</dbReference>
<keyword evidence="9 12" id="KW-0238">DNA-binding</keyword>
<dbReference type="InterPro" id="IPR027417">
    <property type="entry name" value="P-loop_NTPase"/>
</dbReference>
<name>A0A096AZK5_9BACT</name>
<sequence length="765" mass="87570">MLYANIILPVPLETQFSYIVPESLSEKIAVGMRVLVPFGKTKTYIGIVSLFPAPAPNEITDKKGDKISFKEILSIFEPTPVVLPTQLELWQWIGSYYMAPIGDVYKAAFPLGLKTEDKYKPRVELYITLTDYYKDNNALSELLHNFGRAKKQEVVLLKYLQLAEVDKVKHLSASTLLKEVTREELLNESHCNISIIHALVERKVLCTYEKEVGRLQSGLATHYEKIKTLNEAQSNAYNNILLQMMTHRVTLLHGVTSSGKTEIYIHLIQKAIEEHKQVLYLVPEIALTVQMTSRLQTVFGNRLGIYHSKYSDAERVEIWKKQLSNSPYSVILGVRSAIFLPFQQLGLVIVDEEHEQSFKQQDPSPRYHARSAAIILASIHKAKVLLGTATPSIETYYNAQKGKFGFVELSRRYKDIQLPKVEIVNIKDLRRRKMLCGPFSPRLLRVVQDSLERGEQVILFQNRRGFAPMLECRECGWIPKCPNCDVSLTLHKKMNILTCHYCGYANKIPIECPSCHAKDIRSHGYGTEKVEDEISKILPKAKIARMDLDTTRTHNAYDRIITDFSLGKTNLLIGTQMVTKGLDFDNVSVVGILDADSMLNYPDFRAYEEAFMMMCQVSGRAGRRGKQGLVILQTGSEDLSVIQQVVHNDYKSFYRDVLEERRAFHYPPFYRLIYVYLKHREESIVETAGYELGARLREIFGDRVLGPDKPTVSRIKTLSIRKIVLKLENGIDFIRVKQSLREVQTSMLHDKRYGALIIYYDVDPQ</sequence>
<dbReference type="NCBIfam" id="TIGR00595">
    <property type="entry name" value="priA"/>
    <property type="match status" value="1"/>
</dbReference>
<dbReference type="GO" id="GO:1990077">
    <property type="term" value="C:primosome complex"/>
    <property type="evidence" value="ECO:0007669"/>
    <property type="project" value="UniProtKB-UniRule"/>
</dbReference>
<keyword evidence="8 12" id="KW-0067">ATP-binding</keyword>
<dbReference type="InterPro" id="IPR011545">
    <property type="entry name" value="DEAD/DEAH_box_helicase_dom"/>
</dbReference>
<dbReference type="Proteomes" id="UP000029614">
    <property type="component" value="Unassembled WGS sequence"/>
</dbReference>
<dbReference type="GO" id="GO:0006270">
    <property type="term" value="P:DNA replication initiation"/>
    <property type="evidence" value="ECO:0007669"/>
    <property type="project" value="TreeGrafter"/>
</dbReference>
<feature type="binding site" evidence="12">
    <location>
        <position position="475"/>
    </location>
    <ligand>
        <name>Zn(2+)</name>
        <dbReference type="ChEBI" id="CHEBI:29105"/>
        <label>1</label>
    </ligand>
</feature>
<dbReference type="InterPro" id="IPR014001">
    <property type="entry name" value="Helicase_ATP-bd"/>
</dbReference>
<evidence type="ECO:0000256" key="5">
    <source>
        <dbReference type="ARBA" id="ARBA00022801"/>
    </source>
</evidence>
<dbReference type="InterPro" id="IPR041222">
    <property type="entry name" value="PriA_3primeBD"/>
</dbReference>
<comment type="cofactor">
    <cofactor evidence="12">
        <name>Zn(2+)</name>
        <dbReference type="ChEBI" id="CHEBI:29105"/>
    </cofactor>
    <text evidence="12">Binds 2 zinc ions per subunit.</text>
</comment>
<dbReference type="GO" id="GO:0006269">
    <property type="term" value="P:DNA replication, synthesis of primer"/>
    <property type="evidence" value="ECO:0007669"/>
    <property type="project" value="UniProtKB-KW"/>
</dbReference>
<comment type="catalytic activity">
    <reaction evidence="12">
        <text>Couples ATP hydrolysis with the unwinding of duplex DNA by translocating in the 3'-5' direction.</text>
        <dbReference type="EC" id="5.6.2.4"/>
    </reaction>
</comment>
<dbReference type="EC" id="5.6.2.4" evidence="12"/>
<dbReference type="PANTHER" id="PTHR30580:SF0">
    <property type="entry name" value="PRIMOSOMAL PROTEIN N"/>
    <property type="match status" value="1"/>
</dbReference>
<evidence type="ECO:0000256" key="6">
    <source>
        <dbReference type="ARBA" id="ARBA00022806"/>
    </source>
</evidence>
<dbReference type="PROSITE" id="PS51194">
    <property type="entry name" value="HELICASE_CTER"/>
    <property type="match status" value="1"/>
</dbReference>
<feature type="domain" description="Helicase C-terminal" evidence="14">
    <location>
        <begin position="507"/>
        <end position="665"/>
    </location>
</feature>
<dbReference type="Gene3D" id="3.40.1440.60">
    <property type="entry name" value="PriA, 3(prime) DNA-binding domain"/>
    <property type="match status" value="1"/>
</dbReference>
<evidence type="ECO:0000256" key="10">
    <source>
        <dbReference type="ARBA" id="ARBA00023235"/>
    </source>
</evidence>
<evidence type="ECO:0000313" key="16">
    <source>
        <dbReference type="Proteomes" id="UP000029614"/>
    </source>
</evidence>
<dbReference type="SMART" id="SM00490">
    <property type="entry name" value="HELICc"/>
    <property type="match status" value="1"/>
</dbReference>
<comment type="function">
    <text evidence="12">Initiates the restart of stalled replication forks, which reloads the replicative helicase on sites other than the origin of replication. Recognizes and binds to abandoned replication forks and remodels them to uncover a helicase loading site. Promotes assembly of the primosome at these replication forks.</text>
</comment>
<feature type="domain" description="Helicase ATP-binding" evidence="13">
    <location>
        <begin position="241"/>
        <end position="409"/>
    </location>
</feature>
<feature type="binding site" evidence="12">
    <location>
        <position position="481"/>
    </location>
    <ligand>
        <name>Zn(2+)</name>
        <dbReference type="ChEBI" id="CHEBI:29105"/>
        <label>2</label>
    </ligand>
</feature>
<dbReference type="GO" id="GO:0006310">
    <property type="term" value="P:DNA recombination"/>
    <property type="evidence" value="ECO:0007669"/>
    <property type="project" value="InterPro"/>
</dbReference>
<dbReference type="AlphaFoldDB" id="A0A096AZK5"/>
<dbReference type="Pfam" id="PF18319">
    <property type="entry name" value="Zn_ribbon_PriA"/>
    <property type="match status" value="1"/>
</dbReference>
<comment type="similarity">
    <text evidence="12">Belongs to the helicase family. PriA subfamily.</text>
</comment>
<keyword evidence="4 12" id="KW-0547">Nucleotide-binding</keyword>
<keyword evidence="6 12" id="KW-0347">Helicase</keyword>
<dbReference type="GO" id="GO:0005524">
    <property type="term" value="F:ATP binding"/>
    <property type="evidence" value="ECO:0007669"/>
    <property type="project" value="UniProtKB-UniRule"/>
</dbReference>
<dbReference type="PROSITE" id="PS51192">
    <property type="entry name" value="HELICASE_ATP_BIND_1"/>
    <property type="match status" value="1"/>
</dbReference>
<dbReference type="FunFam" id="3.40.50.300:FF:000489">
    <property type="entry name" value="Primosome assembly protein PriA"/>
    <property type="match status" value="1"/>
</dbReference>
<comment type="caution">
    <text evidence="15">The sequence shown here is derived from an EMBL/GenBank/DDBJ whole genome shotgun (WGS) entry which is preliminary data.</text>
</comment>
<feature type="binding site" evidence="12">
    <location>
        <position position="484"/>
    </location>
    <ligand>
        <name>Zn(2+)</name>
        <dbReference type="ChEBI" id="CHEBI:29105"/>
        <label>2</label>
    </ligand>
</feature>
<evidence type="ECO:0000256" key="9">
    <source>
        <dbReference type="ARBA" id="ARBA00023125"/>
    </source>
</evidence>
<evidence type="ECO:0000256" key="8">
    <source>
        <dbReference type="ARBA" id="ARBA00022840"/>
    </source>
</evidence>
<evidence type="ECO:0000259" key="13">
    <source>
        <dbReference type="PROSITE" id="PS51192"/>
    </source>
</evidence>
<dbReference type="InterPro" id="IPR001650">
    <property type="entry name" value="Helicase_C-like"/>
</dbReference>
<dbReference type="GO" id="GO:0016887">
    <property type="term" value="F:ATP hydrolysis activity"/>
    <property type="evidence" value="ECO:0007669"/>
    <property type="project" value="RHEA"/>
</dbReference>
<dbReference type="GO" id="GO:0043138">
    <property type="term" value="F:3'-5' DNA helicase activity"/>
    <property type="evidence" value="ECO:0007669"/>
    <property type="project" value="UniProtKB-EC"/>
</dbReference>
<keyword evidence="1 12" id="KW-0639">Primosome</keyword>
<dbReference type="CDD" id="cd18804">
    <property type="entry name" value="SF2_C_priA"/>
    <property type="match status" value="1"/>
</dbReference>
<dbReference type="HAMAP" id="MF_00983">
    <property type="entry name" value="PriA"/>
    <property type="match status" value="1"/>
</dbReference>
<keyword evidence="10 12" id="KW-0413">Isomerase</keyword>
<evidence type="ECO:0000256" key="12">
    <source>
        <dbReference type="HAMAP-Rule" id="MF_00983"/>
    </source>
</evidence>